<protein>
    <submittedName>
        <fullName evidence="12">ABC transporter ATP-binding protein/permease</fullName>
    </submittedName>
</protein>
<evidence type="ECO:0000256" key="3">
    <source>
        <dbReference type="ARBA" id="ARBA00022475"/>
    </source>
</evidence>
<dbReference type="InterPro" id="IPR036640">
    <property type="entry name" value="ABC1_TM_sf"/>
</dbReference>
<feature type="transmembrane region" description="Helical" evidence="9">
    <location>
        <begin position="245"/>
        <end position="263"/>
    </location>
</feature>
<feature type="transmembrane region" description="Helical" evidence="9">
    <location>
        <begin position="12"/>
        <end position="40"/>
    </location>
</feature>
<dbReference type="GO" id="GO:0005886">
    <property type="term" value="C:plasma membrane"/>
    <property type="evidence" value="ECO:0007669"/>
    <property type="project" value="UniProtKB-SubCell"/>
</dbReference>
<keyword evidence="6 12" id="KW-0067">ATP-binding</keyword>
<evidence type="ECO:0000256" key="2">
    <source>
        <dbReference type="ARBA" id="ARBA00022448"/>
    </source>
</evidence>
<organism evidence="12 13">
    <name type="scientific">Fusicatenibacter faecihominis</name>
    <dbReference type="NCBI Taxonomy" id="2881276"/>
    <lineage>
        <taxon>Bacteria</taxon>
        <taxon>Bacillati</taxon>
        <taxon>Bacillota</taxon>
        <taxon>Clostridia</taxon>
        <taxon>Lachnospirales</taxon>
        <taxon>Lachnospiraceae</taxon>
        <taxon>Fusicatenibacter</taxon>
    </lineage>
</organism>
<dbReference type="EMBL" id="JAJEPR010000008">
    <property type="protein sequence ID" value="MCC2189477.1"/>
    <property type="molecule type" value="Genomic_DNA"/>
</dbReference>
<gene>
    <name evidence="12" type="ORF">LKD71_06625</name>
</gene>
<dbReference type="Pfam" id="PF00005">
    <property type="entry name" value="ABC_tran"/>
    <property type="match status" value="1"/>
</dbReference>
<evidence type="ECO:0000256" key="8">
    <source>
        <dbReference type="ARBA" id="ARBA00023136"/>
    </source>
</evidence>
<dbReference type="SUPFAM" id="SSF90123">
    <property type="entry name" value="ABC transporter transmembrane region"/>
    <property type="match status" value="1"/>
</dbReference>
<dbReference type="Gene3D" id="3.40.50.300">
    <property type="entry name" value="P-loop containing nucleotide triphosphate hydrolases"/>
    <property type="match status" value="1"/>
</dbReference>
<feature type="domain" description="ABC transporter" evidence="10">
    <location>
        <begin position="330"/>
        <end position="565"/>
    </location>
</feature>
<keyword evidence="3" id="KW-1003">Cell membrane</keyword>
<evidence type="ECO:0000256" key="6">
    <source>
        <dbReference type="ARBA" id="ARBA00022840"/>
    </source>
</evidence>
<keyword evidence="5" id="KW-0547">Nucleotide-binding</keyword>
<keyword evidence="4 9" id="KW-0812">Transmembrane</keyword>
<feature type="domain" description="ABC transmembrane type-1" evidence="11">
    <location>
        <begin position="16"/>
        <end position="298"/>
    </location>
</feature>
<dbReference type="PROSITE" id="PS50893">
    <property type="entry name" value="ABC_TRANSPORTER_2"/>
    <property type="match status" value="1"/>
</dbReference>
<keyword evidence="2" id="KW-0813">Transport</keyword>
<sequence>MKKILEYIKPLYLRMLIGFLIKLAGTVMDLAIPWILAHMIDEVVPTGDRGAIFLWGIAMAACAVIALLGNVIANRRASAVSRDATRRIRHDLYEKIEHLSARQLDEVTIPSLISRLTTDTYHVNQTLGRIQRLGVRAPILLVGGIFVTMFLDIRLSLVLLATIPFLAAGVILISGKGITLYASVQQNVDGMIRTVRDSVTGIRVIRALSKGDYECARFQKDSERLSNSQIHADTVMAATDPMMQLVLNLGLTAVVVCGAYWVNQGVTKPGSIIAFLTYFTIILNAMMSVNKMFVMLSQATASANRIAEVMNLPEERPAGASIESPIKEGVVFDDVCFSYAQPANGYTLEHISFHLKKGQVLGVIGATGSGKTTLIQLLQRFYPVDSGAIYIEGKNINAMEEEKLHSLFGVAFQSDSFFIGTIYDNIDIGRGLPEEDILRAARCAQAEPFILDTEEGYRHPVHAKAANLSGGQKQRLLIARALAGKPNILILDDSSSALDYQTDAALRNAIRREYPDITVILVAQRVSSVRNADQILVLDEGRVAGLGFHEELMETCSLYQQIAKIQTGGEE</sequence>
<dbReference type="PROSITE" id="PS00211">
    <property type="entry name" value="ABC_TRANSPORTER_1"/>
    <property type="match status" value="1"/>
</dbReference>
<dbReference type="PANTHER" id="PTHR43394:SF1">
    <property type="entry name" value="ATP-BINDING CASSETTE SUB-FAMILY B MEMBER 10, MITOCHONDRIAL"/>
    <property type="match status" value="1"/>
</dbReference>
<dbReference type="Gene3D" id="1.20.1560.10">
    <property type="entry name" value="ABC transporter type 1, transmembrane domain"/>
    <property type="match status" value="1"/>
</dbReference>
<dbReference type="PANTHER" id="PTHR43394">
    <property type="entry name" value="ATP-DEPENDENT PERMEASE MDL1, MITOCHONDRIAL"/>
    <property type="match status" value="1"/>
</dbReference>
<dbReference type="PROSITE" id="PS50929">
    <property type="entry name" value="ABC_TM1F"/>
    <property type="match status" value="1"/>
</dbReference>
<evidence type="ECO:0000256" key="5">
    <source>
        <dbReference type="ARBA" id="ARBA00022741"/>
    </source>
</evidence>
<reference evidence="12 13" key="1">
    <citation type="submission" date="2021-10" db="EMBL/GenBank/DDBJ databases">
        <title>Anaerobic single-cell dispensing facilitates the cultivation of human gut bacteria.</title>
        <authorList>
            <person name="Afrizal A."/>
        </authorList>
    </citation>
    <scope>NUCLEOTIDE SEQUENCE [LARGE SCALE GENOMIC DNA]</scope>
    <source>
        <strain evidence="12 13">CLA-AA-H277</strain>
    </source>
</reference>
<comment type="caution">
    <text evidence="12">The sequence shown here is derived from an EMBL/GenBank/DDBJ whole genome shotgun (WGS) entry which is preliminary data.</text>
</comment>
<dbReference type="CDD" id="cd18548">
    <property type="entry name" value="ABC_6TM_Tm287_like"/>
    <property type="match status" value="1"/>
</dbReference>
<dbReference type="SMART" id="SM00382">
    <property type="entry name" value="AAA"/>
    <property type="match status" value="1"/>
</dbReference>
<dbReference type="GO" id="GO:0016887">
    <property type="term" value="F:ATP hydrolysis activity"/>
    <property type="evidence" value="ECO:0007669"/>
    <property type="project" value="InterPro"/>
</dbReference>
<evidence type="ECO:0000256" key="7">
    <source>
        <dbReference type="ARBA" id="ARBA00022989"/>
    </source>
</evidence>
<dbReference type="SUPFAM" id="SSF52540">
    <property type="entry name" value="P-loop containing nucleoside triphosphate hydrolases"/>
    <property type="match status" value="1"/>
</dbReference>
<dbReference type="InterPro" id="IPR027417">
    <property type="entry name" value="P-loop_NTPase"/>
</dbReference>
<dbReference type="AlphaFoldDB" id="A0AAE3J5Y2"/>
<keyword evidence="13" id="KW-1185">Reference proteome</keyword>
<evidence type="ECO:0000256" key="1">
    <source>
        <dbReference type="ARBA" id="ARBA00004651"/>
    </source>
</evidence>
<evidence type="ECO:0000313" key="12">
    <source>
        <dbReference type="EMBL" id="MCC2189477.1"/>
    </source>
</evidence>
<dbReference type="GO" id="GO:0005524">
    <property type="term" value="F:ATP binding"/>
    <property type="evidence" value="ECO:0007669"/>
    <property type="project" value="UniProtKB-KW"/>
</dbReference>
<comment type="subcellular location">
    <subcellularLocation>
        <location evidence="1">Cell membrane</location>
        <topology evidence="1">Multi-pass membrane protein</topology>
    </subcellularLocation>
</comment>
<evidence type="ECO:0000259" key="10">
    <source>
        <dbReference type="PROSITE" id="PS50893"/>
    </source>
</evidence>
<dbReference type="Pfam" id="PF00664">
    <property type="entry name" value="ABC_membrane"/>
    <property type="match status" value="1"/>
</dbReference>
<evidence type="ECO:0000256" key="4">
    <source>
        <dbReference type="ARBA" id="ARBA00022692"/>
    </source>
</evidence>
<dbReference type="InterPro" id="IPR017871">
    <property type="entry name" value="ABC_transporter-like_CS"/>
</dbReference>
<proteinExistence type="predicted"/>
<feature type="transmembrane region" description="Helical" evidence="9">
    <location>
        <begin position="157"/>
        <end position="175"/>
    </location>
</feature>
<dbReference type="GO" id="GO:0015421">
    <property type="term" value="F:ABC-type oligopeptide transporter activity"/>
    <property type="evidence" value="ECO:0007669"/>
    <property type="project" value="TreeGrafter"/>
</dbReference>
<evidence type="ECO:0000256" key="9">
    <source>
        <dbReference type="SAM" id="Phobius"/>
    </source>
</evidence>
<dbReference type="InterPro" id="IPR003593">
    <property type="entry name" value="AAA+_ATPase"/>
</dbReference>
<feature type="transmembrane region" description="Helical" evidence="9">
    <location>
        <begin position="269"/>
        <end position="287"/>
    </location>
</feature>
<keyword evidence="8 9" id="KW-0472">Membrane</keyword>
<dbReference type="InterPro" id="IPR011527">
    <property type="entry name" value="ABC1_TM_dom"/>
</dbReference>
<evidence type="ECO:0000313" key="13">
    <source>
        <dbReference type="Proteomes" id="UP001197875"/>
    </source>
</evidence>
<evidence type="ECO:0000259" key="11">
    <source>
        <dbReference type="PROSITE" id="PS50929"/>
    </source>
</evidence>
<dbReference type="Proteomes" id="UP001197875">
    <property type="component" value="Unassembled WGS sequence"/>
</dbReference>
<feature type="transmembrane region" description="Helical" evidence="9">
    <location>
        <begin position="133"/>
        <end position="151"/>
    </location>
</feature>
<keyword evidence="7 9" id="KW-1133">Transmembrane helix</keyword>
<feature type="transmembrane region" description="Helical" evidence="9">
    <location>
        <begin position="52"/>
        <end position="73"/>
    </location>
</feature>
<name>A0AAE3J5Y2_9FIRM</name>
<dbReference type="InterPro" id="IPR039421">
    <property type="entry name" value="Type_1_exporter"/>
</dbReference>
<dbReference type="FunFam" id="3.40.50.300:FF:000221">
    <property type="entry name" value="Multidrug ABC transporter ATP-binding protein"/>
    <property type="match status" value="1"/>
</dbReference>
<accession>A0AAE3J5Y2</accession>
<dbReference type="InterPro" id="IPR003439">
    <property type="entry name" value="ABC_transporter-like_ATP-bd"/>
</dbReference>
<dbReference type="RefSeq" id="WP_227614817.1">
    <property type="nucleotide sequence ID" value="NZ_JAJEPR010000008.1"/>
</dbReference>